<evidence type="ECO:0000259" key="9">
    <source>
        <dbReference type="PROSITE" id="PS50011"/>
    </source>
</evidence>
<comment type="catalytic activity">
    <reaction evidence="8">
        <text>L-seryl-[protein] + ATP = O-phospho-L-seryl-[protein] + ADP + H(+)</text>
        <dbReference type="Rhea" id="RHEA:17989"/>
        <dbReference type="Rhea" id="RHEA-COMP:9863"/>
        <dbReference type="Rhea" id="RHEA-COMP:11604"/>
        <dbReference type="ChEBI" id="CHEBI:15378"/>
        <dbReference type="ChEBI" id="CHEBI:29999"/>
        <dbReference type="ChEBI" id="CHEBI:30616"/>
        <dbReference type="ChEBI" id="CHEBI:83421"/>
        <dbReference type="ChEBI" id="CHEBI:456216"/>
        <dbReference type="EC" id="2.7.11.1"/>
    </reaction>
</comment>
<dbReference type="AlphaFoldDB" id="A0A061S9C1"/>
<keyword evidence="5" id="KW-0418">Kinase</keyword>
<dbReference type="EMBL" id="GBEZ01004360">
    <property type="protein sequence ID" value="JAC80853.1"/>
    <property type="molecule type" value="Transcribed_RNA"/>
</dbReference>
<protein>
    <recommendedName>
        <fullName evidence="1">non-specific serine/threonine protein kinase</fullName>
        <ecNumber evidence="1">2.7.11.1</ecNumber>
    </recommendedName>
</protein>
<keyword evidence="2" id="KW-0723">Serine/threonine-protein kinase</keyword>
<feature type="domain" description="Protein kinase" evidence="9">
    <location>
        <begin position="1"/>
        <end position="203"/>
    </location>
</feature>
<dbReference type="PROSITE" id="PS00108">
    <property type="entry name" value="PROTEIN_KINASE_ST"/>
    <property type="match status" value="1"/>
</dbReference>
<evidence type="ECO:0000256" key="4">
    <source>
        <dbReference type="ARBA" id="ARBA00022741"/>
    </source>
</evidence>
<gene>
    <name evidence="10" type="ORF">TSPGSL018_9285</name>
</gene>
<dbReference type="InterPro" id="IPR050236">
    <property type="entry name" value="Ser_Thr_kinase_AGC"/>
</dbReference>
<dbReference type="InterPro" id="IPR000719">
    <property type="entry name" value="Prot_kinase_dom"/>
</dbReference>
<keyword evidence="6" id="KW-0067">ATP-binding</keyword>
<evidence type="ECO:0000256" key="6">
    <source>
        <dbReference type="ARBA" id="ARBA00022840"/>
    </source>
</evidence>
<dbReference type="PANTHER" id="PTHR24356:SF1">
    <property type="entry name" value="SERINE_THREONINE-PROTEIN KINASE GREATWALL"/>
    <property type="match status" value="1"/>
</dbReference>
<keyword evidence="3" id="KW-0808">Transferase</keyword>
<feature type="non-terminal residue" evidence="10">
    <location>
        <position position="1"/>
    </location>
</feature>
<organism evidence="10">
    <name type="scientific">Tetraselmis sp. GSL018</name>
    <dbReference type="NCBI Taxonomy" id="582737"/>
    <lineage>
        <taxon>Eukaryota</taxon>
        <taxon>Viridiplantae</taxon>
        <taxon>Chlorophyta</taxon>
        <taxon>core chlorophytes</taxon>
        <taxon>Chlorodendrophyceae</taxon>
        <taxon>Chlorodendrales</taxon>
        <taxon>Chlorodendraceae</taxon>
        <taxon>Tetraselmis</taxon>
    </lineage>
</organism>
<evidence type="ECO:0000313" key="10">
    <source>
        <dbReference type="EMBL" id="JAC80853.1"/>
    </source>
</evidence>
<dbReference type="GO" id="GO:0004674">
    <property type="term" value="F:protein serine/threonine kinase activity"/>
    <property type="evidence" value="ECO:0007669"/>
    <property type="project" value="UniProtKB-KW"/>
</dbReference>
<dbReference type="InterPro" id="IPR011009">
    <property type="entry name" value="Kinase-like_dom_sf"/>
</dbReference>
<evidence type="ECO:0000256" key="2">
    <source>
        <dbReference type="ARBA" id="ARBA00022527"/>
    </source>
</evidence>
<name>A0A061S9C1_9CHLO</name>
<dbReference type="PROSITE" id="PS50011">
    <property type="entry name" value="PROTEIN_KINASE_DOM"/>
    <property type="match status" value="1"/>
</dbReference>
<dbReference type="SUPFAM" id="SSF56112">
    <property type="entry name" value="Protein kinase-like (PK-like)"/>
    <property type="match status" value="1"/>
</dbReference>
<dbReference type="GO" id="GO:0035556">
    <property type="term" value="P:intracellular signal transduction"/>
    <property type="evidence" value="ECO:0007669"/>
    <property type="project" value="TreeGrafter"/>
</dbReference>
<reference evidence="10" key="1">
    <citation type="submission" date="2014-05" db="EMBL/GenBank/DDBJ databases">
        <title>The transcriptome of the halophilic microalga Tetraselmis sp. GSL018 isolated from the Great Salt Lake, Utah.</title>
        <authorList>
            <person name="Jinkerson R.E."/>
            <person name="D'Adamo S."/>
            <person name="Posewitz M.C."/>
        </authorList>
    </citation>
    <scope>NUCLEOTIDE SEQUENCE</scope>
    <source>
        <strain evidence="10">GSL018</strain>
    </source>
</reference>
<dbReference type="Gene3D" id="1.10.510.10">
    <property type="entry name" value="Transferase(Phosphotransferase) domain 1"/>
    <property type="match status" value="1"/>
</dbReference>
<evidence type="ECO:0000256" key="7">
    <source>
        <dbReference type="ARBA" id="ARBA00047899"/>
    </source>
</evidence>
<accession>A0A061S9C1</accession>
<keyword evidence="4" id="KW-0547">Nucleotide-binding</keyword>
<proteinExistence type="predicted"/>
<evidence type="ECO:0000256" key="5">
    <source>
        <dbReference type="ARBA" id="ARBA00022777"/>
    </source>
</evidence>
<dbReference type="EC" id="2.7.11.1" evidence="1"/>
<dbReference type="PANTHER" id="PTHR24356">
    <property type="entry name" value="SERINE/THREONINE-PROTEIN KINASE"/>
    <property type="match status" value="1"/>
</dbReference>
<evidence type="ECO:0000256" key="8">
    <source>
        <dbReference type="ARBA" id="ARBA00048679"/>
    </source>
</evidence>
<evidence type="ECO:0000256" key="3">
    <source>
        <dbReference type="ARBA" id="ARBA00022679"/>
    </source>
</evidence>
<evidence type="ECO:0000256" key="1">
    <source>
        <dbReference type="ARBA" id="ARBA00012513"/>
    </source>
</evidence>
<dbReference type="GO" id="GO:0005524">
    <property type="term" value="F:ATP binding"/>
    <property type="evidence" value="ECO:0007669"/>
    <property type="project" value="UniProtKB-KW"/>
</dbReference>
<dbReference type="InterPro" id="IPR008271">
    <property type="entry name" value="Ser/Thr_kinase_AS"/>
</dbReference>
<dbReference type="SMART" id="SM00220">
    <property type="entry name" value="S_TKc"/>
    <property type="match status" value="1"/>
</dbReference>
<sequence>PSASAALTAPSQAEARPVAAQILEQLRLLHSRGVVYADLKPENVVVEPGGRARLVDFGLCSLGGPARRGPSAVSELLRRVEEAEPAPSAGGDDGAPRFWGTAEYAAPEVIQGGAAALSPASDFWSLGVLLYELLYGETPFRAPTVEQTFHNIRMRGVHFPLEADGEGRVSRDAQQLIRGLLRHRPQHRLGAGGGEEIARHGGLSGP</sequence>
<comment type="catalytic activity">
    <reaction evidence="7">
        <text>L-threonyl-[protein] + ATP = O-phospho-L-threonyl-[protein] + ADP + H(+)</text>
        <dbReference type="Rhea" id="RHEA:46608"/>
        <dbReference type="Rhea" id="RHEA-COMP:11060"/>
        <dbReference type="Rhea" id="RHEA-COMP:11605"/>
        <dbReference type="ChEBI" id="CHEBI:15378"/>
        <dbReference type="ChEBI" id="CHEBI:30013"/>
        <dbReference type="ChEBI" id="CHEBI:30616"/>
        <dbReference type="ChEBI" id="CHEBI:61977"/>
        <dbReference type="ChEBI" id="CHEBI:456216"/>
        <dbReference type="EC" id="2.7.11.1"/>
    </reaction>
</comment>
<dbReference type="Pfam" id="PF00069">
    <property type="entry name" value="Pkinase"/>
    <property type="match status" value="1"/>
</dbReference>